<accession>A0A9Q4AYF5</accession>
<proteinExistence type="predicted"/>
<sequence>MYIQITVDLKHYNEKSIELRLSDQHLVKNLVAMTWQTARISRAPREGFWVRVKNKDRVWTGTSTLEECGITTGDCIEIL</sequence>
<protein>
    <submittedName>
        <fullName evidence="1">Ubiquitin</fullName>
    </submittedName>
</protein>
<name>A0A9Q4AYF5_SALAG</name>
<dbReference type="RefSeq" id="WP_078579013.1">
    <property type="nucleotide sequence ID" value="NZ_JABXYM010000001.1"/>
</dbReference>
<organism evidence="1 2">
    <name type="scientific">Salipaludibacillus agaradhaerens</name>
    <name type="common">Bacillus agaradhaerens</name>
    <dbReference type="NCBI Taxonomy" id="76935"/>
    <lineage>
        <taxon>Bacteria</taxon>
        <taxon>Bacillati</taxon>
        <taxon>Bacillota</taxon>
        <taxon>Bacilli</taxon>
        <taxon>Bacillales</taxon>
        <taxon>Bacillaceae</taxon>
    </lineage>
</organism>
<dbReference type="EMBL" id="JABXYM010000001">
    <property type="protein sequence ID" value="MCR6094958.1"/>
    <property type="molecule type" value="Genomic_DNA"/>
</dbReference>
<dbReference type="InterPro" id="IPR024962">
    <property type="entry name" value="YukD-like"/>
</dbReference>
<gene>
    <name evidence="1" type="ORF">HXA33_00155</name>
</gene>
<dbReference type="Gene3D" id="3.10.20.90">
    <property type="entry name" value="Phosphatidylinositol 3-kinase Catalytic Subunit, Chain A, domain 1"/>
    <property type="match status" value="1"/>
</dbReference>
<comment type="caution">
    <text evidence="1">The sequence shown here is derived from an EMBL/GenBank/DDBJ whole genome shotgun (WGS) entry which is preliminary data.</text>
</comment>
<evidence type="ECO:0000313" key="2">
    <source>
        <dbReference type="Proteomes" id="UP001057753"/>
    </source>
</evidence>
<reference evidence="1" key="1">
    <citation type="submission" date="2020-06" db="EMBL/GenBank/DDBJ databases">
        <title>Insight into the genomes of haloalkaliphilic bacilli from Kenyan soda lakes.</title>
        <authorList>
            <person name="Mwirichia R."/>
            <person name="Villamizar G.C."/>
            <person name="Poehlein A."/>
            <person name="Mugweru J."/>
            <person name="Kipnyargis A."/>
            <person name="Kiplimo D."/>
            <person name="Orwa P."/>
            <person name="Daniel R."/>
        </authorList>
    </citation>
    <scope>NUCLEOTIDE SEQUENCE</scope>
    <source>
        <strain evidence="1">B1096_S55</strain>
    </source>
</reference>
<keyword evidence="2" id="KW-1185">Reference proteome</keyword>
<dbReference type="AlphaFoldDB" id="A0A9Q4AYF5"/>
<dbReference type="Proteomes" id="UP001057753">
    <property type="component" value="Unassembled WGS sequence"/>
</dbReference>
<dbReference type="Pfam" id="PF08817">
    <property type="entry name" value="YukD"/>
    <property type="match status" value="1"/>
</dbReference>
<evidence type="ECO:0000313" key="1">
    <source>
        <dbReference type="EMBL" id="MCR6094958.1"/>
    </source>
</evidence>
<dbReference type="OrthoDB" id="2437963at2"/>